<keyword evidence="3" id="KW-1185">Reference proteome</keyword>
<feature type="domain" description="DUF6997" evidence="1">
    <location>
        <begin position="124"/>
        <end position="269"/>
    </location>
</feature>
<dbReference type="Proteomes" id="UP001597497">
    <property type="component" value="Unassembled WGS sequence"/>
</dbReference>
<dbReference type="Pfam" id="PF22518">
    <property type="entry name" value="DUF6997"/>
    <property type="match status" value="1"/>
</dbReference>
<sequence length="299" mass="33373">MRKNDKQEGISEVFEAALSTIKDKPVATFGPISFIDYLKSNGYPKMGAAAAISIDSYERLHQSIKSNSAMVMRLGQTKGGSGTQFALVKVQDKLDDFFLIDDMIFNSVGTEYVPAVNVEQLKIFSILPSLTEKSYVNLGFSSGLISYALGIDHIKPIFPPASCNSTYTFEFRPHSSISDVFIHNRGQVEIDAMFIEKRNNKETLFVLEAKSDTSHKSLAKHKLLYPVLGIASSVPKNIEIVPVYIKIRTSCRGIHYHIVECSIPDPRIYTVAYNELVMSKYTHLILNLSNNSDSFLNVD</sequence>
<evidence type="ECO:0000259" key="1">
    <source>
        <dbReference type="Pfam" id="PF22518"/>
    </source>
</evidence>
<proteinExistence type="predicted"/>
<dbReference type="InterPro" id="IPR054266">
    <property type="entry name" value="DUF6997"/>
</dbReference>
<dbReference type="EMBL" id="JBHUMM010000007">
    <property type="protein sequence ID" value="MFD2670969.1"/>
    <property type="molecule type" value="Genomic_DNA"/>
</dbReference>
<reference evidence="3" key="1">
    <citation type="journal article" date="2019" name="Int. J. Syst. Evol. Microbiol.">
        <title>The Global Catalogue of Microorganisms (GCM) 10K type strain sequencing project: providing services to taxonomists for standard genome sequencing and annotation.</title>
        <authorList>
            <consortium name="The Broad Institute Genomics Platform"/>
            <consortium name="The Broad Institute Genome Sequencing Center for Infectious Disease"/>
            <person name="Wu L."/>
            <person name="Ma J."/>
        </authorList>
    </citation>
    <scope>NUCLEOTIDE SEQUENCE [LARGE SCALE GENOMIC DNA]</scope>
    <source>
        <strain evidence="3">KCTC 33676</strain>
    </source>
</reference>
<organism evidence="2 3">
    <name type="scientific">Marinicrinis sediminis</name>
    <dbReference type="NCBI Taxonomy" id="1652465"/>
    <lineage>
        <taxon>Bacteria</taxon>
        <taxon>Bacillati</taxon>
        <taxon>Bacillota</taxon>
        <taxon>Bacilli</taxon>
        <taxon>Bacillales</taxon>
        <taxon>Paenibacillaceae</taxon>
    </lineage>
</organism>
<dbReference type="RefSeq" id="WP_379928390.1">
    <property type="nucleotide sequence ID" value="NZ_JBHUMM010000007.1"/>
</dbReference>
<comment type="caution">
    <text evidence="2">The sequence shown here is derived from an EMBL/GenBank/DDBJ whole genome shotgun (WGS) entry which is preliminary data.</text>
</comment>
<evidence type="ECO:0000313" key="2">
    <source>
        <dbReference type="EMBL" id="MFD2670969.1"/>
    </source>
</evidence>
<accession>A0ABW5R876</accession>
<gene>
    <name evidence="2" type="ORF">ACFSUC_05020</name>
</gene>
<evidence type="ECO:0000313" key="3">
    <source>
        <dbReference type="Proteomes" id="UP001597497"/>
    </source>
</evidence>
<name>A0ABW5R876_9BACL</name>
<protein>
    <submittedName>
        <fullName evidence="2">DUF6997 domain-containing protein</fullName>
    </submittedName>
</protein>